<reference evidence="1" key="2">
    <citation type="journal article" date="2018" name="Nat. Commun.">
        <title>Tailed giant Tupanvirus possesses the most complete translational apparatus of the known virosphere.</title>
        <authorList>
            <person name="Abrahao J."/>
            <person name="Silva L."/>
            <person name="Silva L.S."/>
            <person name="Khalil J.Y.B."/>
            <person name="Rodrigues R."/>
            <person name="Arantes T."/>
            <person name="Assis F."/>
            <person name="Boratto P."/>
            <person name="Andrade M."/>
            <person name="Kroon E.G."/>
            <person name="Ribeiro B."/>
            <person name="Bergier I."/>
            <person name="Seligmann H."/>
            <person name="Ghigo E."/>
            <person name="Colson P."/>
            <person name="Levasseur A."/>
            <person name="Kroemer G."/>
            <person name="Raoult D."/>
            <person name="La Scola B."/>
        </authorList>
    </citation>
    <scope>NUCLEOTIDE SEQUENCE [LARGE SCALE GENOMIC DNA]</scope>
    <source>
        <strain evidence="1">Soda lake</strain>
    </source>
</reference>
<dbReference type="KEGG" id="vg:80518154"/>
<keyword evidence="1" id="KW-0067">ATP-binding</keyword>
<dbReference type="InterPro" id="IPR027417">
    <property type="entry name" value="P-loop_NTPase"/>
</dbReference>
<organism evidence="1">
    <name type="scientific">Tupanvirus soda lake</name>
    <dbReference type="NCBI Taxonomy" id="2126985"/>
    <lineage>
        <taxon>Viruses</taxon>
        <taxon>Varidnaviria</taxon>
        <taxon>Bamfordvirae</taxon>
        <taxon>Nucleocytoviricota</taxon>
        <taxon>Megaviricetes</taxon>
        <taxon>Imitervirales</taxon>
        <taxon>Mimiviridae</taxon>
        <taxon>Megamimivirinae</taxon>
        <taxon>Tupanvirus</taxon>
        <taxon>Tupanvirus salinum</taxon>
    </lineage>
</organism>
<proteinExistence type="predicted"/>
<dbReference type="EMBL" id="KY523104">
    <property type="protein sequence ID" value="QKU34745.1"/>
    <property type="molecule type" value="Genomic_DNA"/>
</dbReference>
<reference evidence="1" key="1">
    <citation type="submission" date="2017-01" db="EMBL/GenBank/DDBJ databases">
        <authorList>
            <person name="Assis F.L."/>
            <person name="Abrahao J.S."/>
            <person name="Silva L."/>
            <person name="Khalil J.B."/>
            <person name="Rodrigues R."/>
            <person name="Silva L.S."/>
            <person name="Arantes T."/>
            <person name="Boratto P."/>
            <person name="Andrade M."/>
            <person name="Kroon E.G."/>
            <person name="Ribeiro B."/>
            <person name="Bergier I."/>
            <person name="Seligmann H."/>
            <person name="Ghigo E."/>
            <person name="Colson P."/>
            <person name="Levasseur A."/>
            <person name="Raoult D."/>
            <person name="Scola B.L."/>
        </authorList>
    </citation>
    <scope>NUCLEOTIDE SEQUENCE</scope>
    <source>
        <strain evidence="1">Soda lake</strain>
    </source>
</reference>
<dbReference type="GO" id="GO:0005524">
    <property type="term" value="F:ATP binding"/>
    <property type="evidence" value="ECO:0007669"/>
    <property type="project" value="UniProtKB-KW"/>
</dbReference>
<name>A0A6N1NIJ6_9VIRU</name>
<dbReference type="RefSeq" id="YP_010781390.1">
    <property type="nucleotide sequence ID" value="NC_075039.1"/>
</dbReference>
<dbReference type="SUPFAM" id="SSF52540">
    <property type="entry name" value="P-loop containing nucleoside triphosphate hydrolases"/>
    <property type="match status" value="1"/>
</dbReference>
<accession>A0A6N1NIJ6</accession>
<dbReference type="GeneID" id="80518154"/>
<evidence type="ECO:0000313" key="1">
    <source>
        <dbReference type="EMBL" id="QKU34745.1"/>
    </source>
</evidence>
<keyword evidence="1" id="KW-0547">Nucleotide-binding</keyword>
<protein>
    <submittedName>
        <fullName evidence="1">Putative ATP-binding protein</fullName>
    </submittedName>
</protein>
<sequence>MSDLFASHSGKHTSILLVDASASTVYTGNKFNGELIFDKIKEIVKNIDSEEFRIIFWNSDKDRKADTTNFFTKGIFKLPFVVKKDKLDLAFATVKPNIHDYCLTFPHLGFDNIPKEWVKPVELTKVYFITDGEMGYRSIPQYEMSSLKSALRDSIKRLFNKSSNIQLYIVTIEPRNMDFMQMETLQKAAGCDVYNVIMDNQMTKYITKFVSYTPNNSNGFVHINKNIPPPGFVPFGEKYFSELRTGEFLAYLAELISKTPDENELLKIVQFLSSTVCALIKDKPVKLANDIVKTFCNLFNGTSLDMMFVNFILTDAVQKENAGMANVFASYRAKLRDLYSQANELLHKNIKEAIGINEFFMTLPFDDKVISGHFRLVDKNLSIDRTAYPQSAILINNISLPILPLDFGIFSPMNEQCLRQWVRALIHKIYGVNAMEDIVIHIVLSIVLRVVLSDVDIGLKNSYRRLGTIMLKKKRMHTDTTELARLENGELPTPNSGKIGVFYDYMEVINRILRTNLHPMTLWYSLCLALDNASLISKQLIHCKEFIEQNFPGCEPTALLDMLKDKIQPITHHKIPFENVLDYDCLVTMEDTSKTGGYRFLPHNNMQGGNCCPVYVLSEGGHKSLLENPKTSFCPICFTRLDTTMFQTVGPKPVDLEEVVIFPKGTNNIFGNDHYVQPMKLPTTNHTIPSSSTNKSIVNVNTFAVGPGALNKKGTVVILKGTVGAGKSTYSSKIKEYIENLGGHCIVVGTDKYCKTGMSVPEAIVKVKEDLMKVNDLEESKLLVVVIDTCGEKSTSNTKTFFDVDFTGWKSVNAWPNLERSRMEEYLSWSLRNVLLRDKPRDQDNHYLNPTSAGIGKCIEVHQTKARALFGKKIPRMPVDGSMNREQALTFLSEKADSYQKMLTESMVLDREVERFITNKIIG</sequence>